<sequence length="291" mass="34005">MENFIAIIASVLFVIVSCKPKNQYIDSSIDVVDTVTVSFVDSVTVEKGEIVEETEEKPINIDSVLQANIDIDKELTSDSIYNAISPVGEYELYNGQVVAFTRLEKEGDIYAIVCPNVYSEEQAKIDFYMLQNKKWKYLHSSEVDNVVYFQSVDLNNDGISEIQSIGHFNMNGNCYNYFFGFSKAENKFYNGGYFFSSIYEFKPKESRIEVVYEGSWYMPFSQTIYYWKNHKLIPYKEVEVSLKIADMKHHAQYIKYSENLNLDKDSLELKFKKNYRGKKLNEFYDKFFENN</sequence>
<protein>
    <submittedName>
        <fullName evidence="1">Uncharacterized protein</fullName>
    </submittedName>
</protein>
<dbReference type="EMBL" id="FOEI01000004">
    <property type="protein sequence ID" value="SEQ00286.1"/>
    <property type="molecule type" value="Genomic_DNA"/>
</dbReference>
<reference evidence="1 2" key="1">
    <citation type="submission" date="2016-10" db="EMBL/GenBank/DDBJ databases">
        <authorList>
            <person name="de Groot N.N."/>
        </authorList>
    </citation>
    <scope>NUCLEOTIDE SEQUENCE [LARGE SCALE GENOMIC DNA]</scope>
    <source>
        <strain evidence="1 2">DSM 27078</strain>
    </source>
</reference>
<dbReference type="AlphaFoldDB" id="A0A1H9CGD4"/>
<name>A0A1H9CGD4_9FLAO</name>
<keyword evidence="2" id="KW-1185">Reference proteome</keyword>
<organism evidence="1 2">
    <name type="scientific">Flavobacterium urocaniciphilum</name>
    <dbReference type="NCBI Taxonomy" id="1299341"/>
    <lineage>
        <taxon>Bacteria</taxon>
        <taxon>Pseudomonadati</taxon>
        <taxon>Bacteroidota</taxon>
        <taxon>Flavobacteriia</taxon>
        <taxon>Flavobacteriales</taxon>
        <taxon>Flavobacteriaceae</taxon>
        <taxon>Flavobacterium</taxon>
    </lineage>
</organism>
<dbReference type="Proteomes" id="UP000198648">
    <property type="component" value="Unassembled WGS sequence"/>
</dbReference>
<dbReference type="STRING" id="1299341.SAMN05444005_104227"/>
<evidence type="ECO:0000313" key="2">
    <source>
        <dbReference type="Proteomes" id="UP000198648"/>
    </source>
</evidence>
<accession>A0A1H9CGD4</accession>
<proteinExistence type="predicted"/>
<dbReference type="RefSeq" id="WP_091468053.1">
    <property type="nucleotide sequence ID" value="NZ_FOEI01000004.1"/>
</dbReference>
<gene>
    <name evidence="1" type="ORF">SAMN05444005_104227</name>
</gene>
<evidence type="ECO:0000313" key="1">
    <source>
        <dbReference type="EMBL" id="SEQ00286.1"/>
    </source>
</evidence>